<dbReference type="ExpressionAtlas" id="A0A077RQS5">
    <property type="expression patterns" value="baseline"/>
</dbReference>
<protein>
    <submittedName>
        <fullName evidence="1">Uncharacterized protein</fullName>
    </submittedName>
</protein>
<dbReference type="AlphaFoldDB" id="A0A077RQS5"/>
<reference evidence="1" key="1">
    <citation type="journal article" date="2014" name="Science">
        <title>Structural and functional partitioning of bread wheat chromosome 3B.</title>
        <authorList>
            <person name="Choulet F."/>
            <person name="Alberti A."/>
            <person name="Theil S."/>
            <person name="Glover N."/>
            <person name="Barbe V."/>
            <person name="Daron J."/>
            <person name="Pingault L."/>
            <person name="Sourdille P."/>
            <person name="Couloux A."/>
            <person name="Paux E."/>
            <person name="Leroy P."/>
            <person name="Mangenot S."/>
            <person name="Guilhot N."/>
            <person name="Le Gouis J."/>
            <person name="Balfourier F."/>
            <person name="Alaux M."/>
            <person name="Jamilloux V."/>
            <person name="Poulain J."/>
            <person name="Durand C."/>
            <person name="Bellec A."/>
            <person name="Gaspin C."/>
            <person name="Safar J."/>
            <person name="Dolezel J."/>
            <person name="Rogers J."/>
            <person name="Vandepoele K."/>
            <person name="Aury J.M."/>
            <person name="Mayer K."/>
            <person name="Berges H."/>
            <person name="Quesneville H."/>
            <person name="Wincker P."/>
            <person name="Feuillet C."/>
        </authorList>
    </citation>
    <scope>NUCLEOTIDE SEQUENCE</scope>
</reference>
<dbReference type="EMBL" id="HG670306">
    <property type="protein sequence ID" value="CDM81949.1"/>
    <property type="molecule type" value="Genomic_DNA"/>
</dbReference>
<accession>A0A077RQS5</accession>
<name>A0A077RQS5_WHEAT</name>
<gene>
    <name evidence="1" type="ORF">TRAES_3BF022400020CFD_c1</name>
</gene>
<sequence length="72" mass="8643">MWDMLRKEIHVLDPLCAQVAGAEQRHMTHQEAVSQIHTALFSCLNEFFTKWRCSAEKWKRKFPRITHDVFTR</sequence>
<evidence type="ECO:0000313" key="1">
    <source>
        <dbReference type="EMBL" id="CDM81949.1"/>
    </source>
</evidence>
<dbReference type="HOGENOM" id="CLU_2948725_0_0_1"/>
<organism evidence="1">
    <name type="scientific">Triticum aestivum</name>
    <name type="common">Wheat</name>
    <dbReference type="NCBI Taxonomy" id="4565"/>
    <lineage>
        <taxon>Eukaryota</taxon>
        <taxon>Viridiplantae</taxon>
        <taxon>Streptophyta</taxon>
        <taxon>Embryophyta</taxon>
        <taxon>Tracheophyta</taxon>
        <taxon>Spermatophyta</taxon>
        <taxon>Magnoliopsida</taxon>
        <taxon>Liliopsida</taxon>
        <taxon>Poales</taxon>
        <taxon>Poaceae</taxon>
        <taxon>BOP clade</taxon>
        <taxon>Pooideae</taxon>
        <taxon>Triticodae</taxon>
        <taxon>Triticeae</taxon>
        <taxon>Triticinae</taxon>
        <taxon>Triticum</taxon>
    </lineage>
</organism>
<proteinExistence type="predicted"/>